<organism evidence="1 2">
    <name type="scientific">Araneus ventricosus</name>
    <name type="common">Orbweaver spider</name>
    <name type="synonym">Epeira ventricosa</name>
    <dbReference type="NCBI Taxonomy" id="182803"/>
    <lineage>
        <taxon>Eukaryota</taxon>
        <taxon>Metazoa</taxon>
        <taxon>Ecdysozoa</taxon>
        <taxon>Arthropoda</taxon>
        <taxon>Chelicerata</taxon>
        <taxon>Arachnida</taxon>
        <taxon>Araneae</taxon>
        <taxon>Araneomorphae</taxon>
        <taxon>Entelegynae</taxon>
        <taxon>Araneoidea</taxon>
        <taxon>Araneidae</taxon>
        <taxon>Araneus</taxon>
    </lineage>
</organism>
<comment type="caution">
    <text evidence="1">The sequence shown here is derived from an EMBL/GenBank/DDBJ whole genome shotgun (WGS) entry which is preliminary data.</text>
</comment>
<name>A0A4Y2K1K7_ARAVE</name>
<sequence length="114" mass="12569">MSRAPVTHDICHCIYNLDVTINAIPCLSGLLKDQIASKITWISWSVTKCPSPAHEPNHPVGGTSRHSKCGQNYQTLITLPSREARTCLLPLGLLIPIFDYPGRMKFALKSSILV</sequence>
<dbReference type="AlphaFoldDB" id="A0A4Y2K1K7"/>
<evidence type="ECO:0000313" key="1">
    <source>
        <dbReference type="EMBL" id="GBM95688.1"/>
    </source>
</evidence>
<accession>A0A4Y2K1K7</accession>
<reference evidence="1 2" key="1">
    <citation type="journal article" date="2019" name="Sci. Rep.">
        <title>Orb-weaving spider Araneus ventricosus genome elucidates the spidroin gene catalogue.</title>
        <authorList>
            <person name="Kono N."/>
            <person name="Nakamura H."/>
            <person name="Ohtoshi R."/>
            <person name="Moran D.A.P."/>
            <person name="Shinohara A."/>
            <person name="Yoshida Y."/>
            <person name="Fujiwara M."/>
            <person name="Mori M."/>
            <person name="Tomita M."/>
            <person name="Arakawa K."/>
        </authorList>
    </citation>
    <scope>NUCLEOTIDE SEQUENCE [LARGE SCALE GENOMIC DNA]</scope>
</reference>
<keyword evidence="2" id="KW-1185">Reference proteome</keyword>
<dbReference type="Proteomes" id="UP000499080">
    <property type="component" value="Unassembled WGS sequence"/>
</dbReference>
<gene>
    <name evidence="1" type="ORF">AVEN_128526_1</name>
</gene>
<protein>
    <submittedName>
        <fullName evidence="1">Uncharacterized protein</fullName>
    </submittedName>
</protein>
<dbReference type="EMBL" id="BGPR01112640">
    <property type="protein sequence ID" value="GBM95688.1"/>
    <property type="molecule type" value="Genomic_DNA"/>
</dbReference>
<evidence type="ECO:0000313" key="2">
    <source>
        <dbReference type="Proteomes" id="UP000499080"/>
    </source>
</evidence>
<proteinExistence type="predicted"/>